<feature type="region of interest" description="Disordered" evidence="2">
    <location>
        <begin position="1768"/>
        <end position="1822"/>
    </location>
</feature>
<feature type="region of interest" description="Disordered" evidence="2">
    <location>
        <begin position="583"/>
        <end position="604"/>
    </location>
</feature>
<feature type="compositionally biased region" description="Basic and acidic residues" evidence="2">
    <location>
        <begin position="1812"/>
        <end position="1822"/>
    </location>
</feature>
<keyword evidence="3" id="KW-0472">Membrane</keyword>
<feature type="region of interest" description="Disordered" evidence="2">
    <location>
        <begin position="710"/>
        <end position="736"/>
    </location>
</feature>
<comment type="caution">
    <text evidence="4">The sequence shown here is derived from an EMBL/GenBank/DDBJ whole genome shotgun (WGS) entry which is preliminary data.</text>
</comment>
<feature type="compositionally biased region" description="Low complexity" evidence="2">
    <location>
        <begin position="24"/>
        <end position="41"/>
    </location>
</feature>
<sequence>MASLTPEEISKLVQAASDAAQAASSAAQALRDQQQSRSSASKFHEASKVVRQPDPFGSEVHDTDLNNWQDFSTNFRAWLFYANPSFELDLHRIEVTHADQPIVNVTGEPAETQDRCSQLYSVLTGLLRGKPLRMLRQIEGRNGFEVWRQLVQLFQPKTKSRAISTLSALMNIPRFTQKDRTLLDQILGLERLRTEYVRASGSDIADDIMLSVLVRALPKAIQQHIQLQMNENSTYAQVVLDSGADGSVLPLEYANVGCVDKSSFNFGFASGRRSLQVVPANPGQQSQWLLSGVAHNFYLALRIEENIHNVTVALNPVKKQKRLRIPKAVKWSYVASAMDMVFSGHERFLKKALTRVGGDKITVPSAAFRVNAIAVARRQLVGQNHIKAFVILFDGSDVAGEPTELFYVVVQEDDTMLSTSARSLQMAWEVVRKSEYNARAQQAIHDHYRWVNEWVGSLRPAPHVFSDVKGMVPEGSFNPDDDFATQDVEADAVLAMLGPEYAKVQLFVNPSDAGHDGVARLLALTRLVDPDLPRASMSLTPRERFLVYQYDIAYQEIYRTISWPGGASTADVVDTSAVPAPKAAGKARAAPRLTSSGGGKKKDMEKYSTSYTSISLVPNQHICDWLHHINPDRFTRLFLGKLHRDALLSFLYLSTGVVPGDRLPSWFKQEVMDSLLAEYERLGRPLDSCDLNPDTIVEFVGQHFASGAAASSFADPPRPPASGNSHPGAGMPASSMGMGAPNAEAAEQMAVFYVVNNANPQGEWQLHAFSAGDGQLVHSVSLPHPGVAGYYSLVFSGGEFAVAMSGQQPVPCQDLLVGFESEGSLAPPAGVAAHSTMLPGMTPHGTAPGGMMALEDGTDDAVPPADEAEDMDPGLSLWEPGADTPPGPVTPTDAPAPNEPEPEAPVGAVEAALDPFALFRDSEEARMFRSFNKKVSNAVYVLMRGMNHSLHLLTGNCLEHFMIKNPLPQLGTAGVEQGPAISPLADRPLLTMAAEEEAVGFRCFNILLSLGLRGLAVPDSAHQQWGDYGRALVACGLKGASLKLTLICQCGSGPYTSGRNHFTNHAAAELLLEGKDHEWFEQFTHDYCFDQRVGEGDLILTADDWMASPGITGRLKQAKNKSWFGCIEAFRMLDSCWTVLSETSRFAQTELDNLDDANEWWDDGDEQGDEDPAAESAELLDPQTMKQLQLLRENYSNTAAFAADLLQDRTLQKQARLICHVLNPLHSEYQSDLKAHSDGQTYVLYWHGDRASGTYYRNTVVKMFELLKDTSIVSLLGLRQQPSLHGQIMEPSSPLLETDTKLVQQFFRFVMELGANRCWSQSFWTLLFPYNIAGLYATDTTDRRRCQMLCKRLANALLALEDAIQKSPANHDLRVLRDSLGTADWALVREILKQGHDCDWDPNDAELRLLVFTLFAGPGSTKDSLESAFNFLKDSVKSSKSKKMGPFTRFFYTLANPYARHAGVEQIRPTMEHFKDLLQEGFKDNEVLQHHLFAYKETPLGKNFPRPEQLMNAKVRTAGFHSNRNAAAAAAFMLHDAAHGFSHAGQCWPGCLFKRGEVYFNEQTEEYHLSLGFMAYGCLTISARRHEDIITLEPKERRFPKWVFNYMIGDGCPFKAIPTTVVPPACIPTNLGSLPLAIKITGEPESVVIASLRTGIFLTVKQVQSIITAFKIEEPLPGSGSGKGGRVIKVDHCTALVTGLFPLASEQEKAFMITSLMVRKQVRPEDAPEYLLKLTSMLDTNEAQHFSHVRKAAIDELKVAAMRANIAKCKQGKHEDDDEAEEKTRGRKPKRGLEQDEPESSGASGSRSKAPRTGDESKDHEEKLQRLNIRAPPEFLKFFPLVSYCYFKWAPKNFRVTVEFVQKERMGAAQRTRSQRWYEKEKDPAKTIESKLDALEAVFEFVAMTYKRFWKEEPDFDSSYTPPARSDLKEALAKMEVQSAGHVRALTLGRALTGMGQGWIQLSENVFGLRSISPNHVDTTYCPSSGLLWLRTTLIKGDDGEWELEEFGQSIAELPTMVGPFNTEKRVVESITIAHTSMVPPEHLGFSVSDDIIAPRSGIPVRPLQPADAAEPAEQPDVDVIPAAEDAEPPVEAREDGMEHHEVWVDGVKLDTNSSLRTLRAACDSLGLSKSGGKIKCLKRLWNHLQAQELLAAHAAHHQLQSEIARPVYSQPVPDAVKKTCRGLGIQTITERETLPKAVEYGWNSKCGSLSLEFWLCELETQMEVSAEAGIPLSVGLEVPSTPMTPAPLPLTMPSSSEPSSASGHAGTSLPAPGVHGREGASDVDEANRPTKQARIMAVFEHEDDMHPLHFQDGDVDTLELYEYEMEEESCEGAATDVASDNVLKRLSVPHSTFEPELDPSTLLQLDLLADELEISRLKAMGVLIPAESYDVAGQTPKKLTTRMVRTWRDKHLDGEHVWLRRSRYVAREYAWLSPDRQDLFSPASSVLTVRLLPCLFMKWKMDDYVLCSIDITDAFLMVDQRELTQVVCEDAGGNVSHYILGKVLPGQRNGSQMWHESFSSFLREDLKIVECAAYPCLLRSETTENHGRPACLLLLHVDDVLCLCKRSYLESVLLPALKARYKISHEMMAVEGDELTFLKRRHMLMNEFELAIQSHPKHLEKRVERRKIGRGLKPKRTPVHPMLDEDDKTEMLDNQQASIYRSCIGILLYVTSVGRIRHISLRVLWMQQKVYDLSTSQYVGSEVNDRLEQETVTRKGIKLFTLAEMNNHDAKALMRVMLISALSLTPATASPAEPMVVDGSYFGFFFAVIVTILCITLGYIALLRKELRELRGEKTQFEWNGALTKVLKLLKGAKTESKQKEAIKTNVEGAEEEKGTDDESVGETPQERFERYSQSTLDEVSDPGLWQLWHHGTPSVTDEPSAHRQYADGHTEQMMKDTNDILRRRLRRLETEYDAASDANDINLMHQLNSQIDECNGLMYNIG</sequence>
<keyword evidence="6" id="KW-1185">Reference proteome</keyword>
<gene>
    <name evidence="4" type="ORF">C1SCF055_LOCUS20411</name>
</gene>
<feature type="compositionally biased region" description="Low complexity" evidence="2">
    <location>
        <begin position="583"/>
        <end position="592"/>
    </location>
</feature>
<evidence type="ECO:0000256" key="2">
    <source>
        <dbReference type="SAM" id="MobiDB-lite"/>
    </source>
</evidence>
<feature type="compositionally biased region" description="Low complexity" evidence="2">
    <location>
        <begin position="2252"/>
        <end position="2263"/>
    </location>
</feature>
<evidence type="ECO:0000256" key="1">
    <source>
        <dbReference type="SAM" id="Coils"/>
    </source>
</evidence>
<evidence type="ECO:0000313" key="4">
    <source>
        <dbReference type="EMBL" id="CAI3993685.1"/>
    </source>
</evidence>
<dbReference type="EMBL" id="CAMXCT030001862">
    <property type="protein sequence ID" value="CAL4780997.1"/>
    <property type="molecule type" value="Genomic_DNA"/>
</dbReference>
<proteinExistence type="predicted"/>
<name>A0A9P1CLM0_9DINO</name>
<accession>A0A9P1CLM0</accession>
<evidence type="ECO:0000313" key="5">
    <source>
        <dbReference type="EMBL" id="CAL1147060.1"/>
    </source>
</evidence>
<reference evidence="4" key="1">
    <citation type="submission" date="2022-10" db="EMBL/GenBank/DDBJ databases">
        <authorList>
            <person name="Chen Y."/>
            <person name="Dougan E. K."/>
            <person name="Chan C."/>
            <person name="Rhodes N."/>
            <person name="Thang M."/>
        </authorList>
    </citation>
    <scope>NUCLEOTIDE SEQUENCE</scope>
</reference>
<organism evidence="4">
    <name type="scientific">Cladocopium goreaui</name>
    <dbReference type="NCBI Taxonomy" id="2562237"/>
    <lineage>
        <taxon>Eukaryota</taxon>
        <taxon>Sar</taxon>
        <taxon>Alveolata</taxon>
        <taxon>Dinophyceae</taxon>
        <taxon>Suessiales</taxon>
        <taxon>Symbiodiniaceae</taxon>
        <taxon>Cladocopium</taxon>
    </lineage>
</organism>
<dbReference type="OrthoDB" id="1250461at2759"/>
<feature type="region of interest" description="Disordered" evidence="2">
    <location>
        <begin position="24"/>
        <end position="59"/>
    </location>
</feature>
<evidence type="ECO:0000313" key="6">
    <source>
        <dbReference type="Proteomes" id="UP001152797"/>
    </source>
</evidence>
<reference evidence="5" key="2">
    <citation type="submission" date="2024-04" db="EMBL/GenBank/DDBJ databases">
        <authorList>
            <person name="Chen Y."/>
            <person name="Shah S."/>
            <person name="Dougan E. K."/>
            <person name="Thang M."/>
            <person name="Chan C."/>
        </authorList>
    </citation>
    <scope>NUCLEOTIDE SEQUENCE [LARGE SCALE GENOMIC DNA]</scope>
</reference>
<feature type="region of interest" description="Disordered" evidence="2">
    <location>
        <begin position="2819"/>
        <end position="2848"/>
    </location>
</feature>
<dbReference type="Proteomes" id="UP001152797">
    <property type="component" value="Unassembled WGS sequence"/>
</dbReference>
<feature type="compositionally biased region" description="Basic and acidic residues" evidence="2">
    <location>
        <begin position="2276"/>
        <end position="2289"/>
    </location>
</feature>
<evidence type="ECO:0000256" key="3">
    <source>
        <dbReference type="SAM" id="Phobius"/>
    </source>
</evidence>
<keyword evidence="3" id="KW-1133">Transmembrane helix</keyword>
<keyword evidence="3" id="KW-0812">Transmembrane</keyword>
<feature type="region of interest" description="Disordered" evidence="2">
    <location>
        <begin position="856"/>
        <end position="903"/>
    </location>
</feature>
<feature type="compositionally biased region" description="Acidic residues" evidence="2">
    <location>
        <begin position="2830"/>
        <end position="2842"/>
    </location>
</feature>
<feature type="coiled-coil region" evidence="1">
    <location>
        <begin position="2893"/>
        <end position="2920"/>
    </location>
</feature>
<keyword evidence="1" id="KW-0175">Coiled coil</keyword>
<dbReference type="EMBL" id="CAMXCT020001862">
    <property type="protein sequence ID" value="CAL1147060.1"/>
    <property type="molecule type" value="Genomic_DNA"/>
</dbReference>
<dbReference type="EMBL" id="CAMXCT010001862">
    <property type="protein sequence ID" value="CAI3993685.1"/>
    <property type="molecule type" value="Genomic_DNA"/>
</dbReference>
<feature type="compositionally biased region" description="Low complexity" evidence="2">
    <location>
        <begin position="727"/>
        <end position="736"/>
    </location>
</feature>
<protein>
    <submittedName>
        <fullName evidence="4">Uncharacterized protein</fullName>
    </submittedName>
</protein>
<feature type="transmembrane region" description="Helical" evidence="3">
    <location>
        <begin position="2762"/>
        <end position="2783"/>
    </location>
</feature>
<feature type="region of interest" description="Disordered" evidence="2">
    <location>
        <begin position="2244"/>
        <end position="2289"/>
    </location>
</feature>